<name>A0A1M5EQH2_9ACTN</name>
<dbReference type="InterPro" id="IPR003018">
    <property type="entry name" value="GAF"/>
</dbReference>
<protein>
    <recommendedName>
        <fullName evidence="1">GAF domain-containing protein</fullName>
    </recommendedName>
</protein>
<organism evidence="2 3">
    <name type="scientific">Geodermatophilus nigrescens</name>
    <dbReference type="NCBI Taxonomy" id="1070870"/>
    <lineage>
        <taxon>Bacteria</taxon>
        <taxon>Bacillati</taxon>
        <taxon>Actinomycetota</taxon>
        <taxon>Actinomycetes</taxon>
        <taxon>Geodermatophilales</taxon>
        <taxon>Geodermatophilaceae</taxon>
        <taxon>Geodermatophilus</taxon>
    </lineage>
</organism>
<sequence length="248" mass="25670">MTIATRFAAALHEQTARGPGGTELLPVRLARAAAATLGVDAAGLSVVDAAGARIPLGSSSTDAACAERLQFTVGAGPCWEAQRTRQPVFAVQADLRRRWAPFADLLASQTPFRAVVAFPLREDLAGAGALDLYFTADAAVPALDVFAAVAVGELVTAALTEAAVWSDWPAERGPDWLHGPEARRRAAVLRAAGRAAMALETDPATALTLLRGTAWSGGRTVEDVAEDLETGVLRIEDLAAGPVQGPAA</sequence>
<proteinExistence type="predicted"/>
<reference evidence="2 3" key="1">
    <citation type="submission" date="2016-11" db="EMBL/GenBank/DDBJ databases">
        <authorList>
            <person name="Jaros S."/>
            <person name="Januszkiewicz K."/>
            <person name="Wedrychowicz H."/>
        </authorList>
    </citation>
    <scope>NUCLEOTIDE SEQUENCE [LARGE SCALE GENOMIC DNA]</scope>
    <source>
        <strain evidence="2 3">DSM 45408</strain>
    </source>
</reference>
<dbReference type="Pfam" id="PF13185">
    <property type="entry name" value="GAF_2"/>
    <property type="match status" value="1"/>
</dbReference>
<gene>
    <name evidence="2" type="ORF">SAMN05444351_0889</name>
</gene>
<dbReference type="InterPro" id="IPR029016">
    <property type="entry name" value="GAF-like_dom_sf"/>
</dbReference>
<dbReference type="Proteomes" id="UP000184471">
    <property type="component" value="Unassembled WGS sequence"/>
</dbReference>
<keyword evidence="3" id="KW-1185">Reference proteome</keyword>
<feature type="domain" description="GAF" evidence="1">
    <location>
        <begin position="30"/>
        <end position="159"/>
    </location>
</feature>
<accession>A0A1M5EQH2</accession>
<dbReference type="STRING" id="1070870.SAMN05444351_0889"/>
<dbReference type="SUPFAM" id="SSF55781">
    <property type="entry name" value="GAF domain-like"/>
    <property type="match status" value="1"/>
</dbReference>
<dbReference type="Gene3D" id="3.30.450.40">
    <property type="match status" value="1"/>
</dbReference>
<evidence type="ECO:0000313" key="3">
    <source>
        <dbReference type="Proteomes" id="UP000184471"/>
    </source>
</evidence>
<dbReference type="OrthoDB" id="7466251at2"/>
<dbReference type="AlphaFoldDB" id="A0A1M5EQH2"/>
<dbReference type="EMBL" id="FQVX01000001">
    <property type="protein sequence ID" value="SHF81495.1"/>
    <property type="molecule type" value="Genomic_DNA"/>
</dbReference>
<dbReference type="RefSeq" id="WP_139252813.1">
    <property type="nucleotide sequence ID" value="NZ_FQVX01000001.1"/>
</dbReference>
<evidence type="ECO:0000313" key="2">
    <source>
        <dbReference type="EMBL" id="SHF81495.1"/>
    </source>
</evidence>
<evidence type="ECO:0000259" key="1">
    <source>
        <dbReference type="Pfam" id="PF13185"/>
    </source>
</evidence>